<protein>
    <recommendedName>
        <fullName evidence="3">F-box domain-containing protein</fullName>
    </recommendedName>
</protein>
<proteinExistence type="predicted"/>
<accession>A0A2P8A8L9</accession>
<dbReference type="Proteomes" id="UP000243723">
    <property type="component" value="Unassembled WGS sequence"/>
</dbReference>
<dbReference type="EMBL" id="NHZQ01000060">
    <property type="protein sequence ID" value="PSK56802.1"/>
    <property type="molecule type" value="Genomic_DNA"/>
</dbReference>
<name>A0A2P8A8L9_9PEZI</name>
<keyword evidence="2" id="KW-1185">Reference proteome</keyword>
<sequence length="540" mass="60146">MASLLLTDVLGGTELPISVIARITTYISDLRDLANLARSSRLLYYVALPRLYQHVDLQLRSASEQVETRKNSSSEVSAFCVALDALSTGQPARLVREATLRGTVPATNDHLHGRLSDFAVLLSIAIRAAIDQMTVLQKFTWMLDAKPLQMVYQGLELRSSLTHFTLVFPTSREPRPLTTIPGIPSLLTFRVMNMDPLCYNDDISLLLLNSKKLEALHMHWNPRMRLEAECSAHLNSYFHRCVSAGYMFAALREVRMQNFYGPNQGQLYAVLPQSTIVRTHFLDMFGAGPSAQSNVFVNTSWASIPPILKFNWKIHRCNEMSMQHTRMLRGFKGVEELYFPSKTVGLGNPNTSMVIDNYGTPSSAASTSTASSAVSLENPVIFPGSDLITLGNEYLDAVCKNHGPTLKKCLFVNAFGYTSSQIAELAKACPDLEQFGVALKAGGEDPFRILIYHFPKLRALRILDNEFLAETISSHADGIFRLCEAVRGYLNDAQSSTMRWLGFGKHVFHVSRGAHGHVLSAASWEDVQHEEIWGMDNLEL</sequence>
<comment type="caution">
    <text evidence="1">The sequence shown here is derived from an EMBL/GenBank/DDBJ whole genome shotgun (WGS) entry which is preliminary data.</text>
</comment>
<dbReference type="STRING" id="40998.A0A2P8A8L9"/>
<evidence type="ECO:0008006" key="3">
    <source>
        <dbReference type="Google" id="ProtNLM"/>
    </source>
</evidence>
<reference evidence="1 2" key="1">
    <citation type="submission" date="2017-05" db="EMBL/GenBank/DDBJ databases">
        <title>Draft genome sequence of Elsinoe australis.</title>
        <authorList>
            <person name="Cheng Q."/>
        </authorList>
    </citation>
    <scope>NUCLEOTIDE SEQUENCE [LARGE SCALE GENOMIC DNA]</scope>
    <source>
        <strain evidence="1 2">NL1</strain>
    </source>
</reference>
<organism evidence="1 2">
    <name type="scientific">Elsinoe australis</name>
    <dbReference type="NCBI Taxonomy" id="40998"/>
    <lineage>
        <taxon>Eukaryota</taxon>
        <taxon>Fungi</taxon>
        <taxon>Dikarya</taxon>
        <taxon>Ascomycota</taxon>
        <taxon>Pezizomycotina</taxon>
        <taxon>Dothideomycetes</taxon>
        <taxon>Dothideomycetidae</taxon>
        <taxon>Myriangiales</taxon>
        <taxon>Elsinoaceae</taxon>
        <taxon>Elsinoe</taxon>
    </lineage>
</organism>
<evidence type="ECO:0000313" key="2">
    <source>
        <dbReference type="Proteomes" id="UP000243723"/>
    </source>
</evidence>
<evidence type="ECO:0000313" key="1">
    <source>
        <dbReference type="EMBL" id="PSK56802.1"/>
    </source>
</evidence>
<dbReference type="OrthoDB" id="5311681at2759"/>
<dbReference type="AlphaFoldDB" id="A0A2P8A8L9"/>
<gene>
    <name evidence="1" type="ORF">B9Z65_6426</name>
</gene>